<dbReference type="AlphaFoldDB" id="A0A3E4UM29"/>
<dbReference type="EMBL" id="QSSV01000015">
    <property type="protein sequence ID" value="RGM12327.1"/>
    <property type="molecule type" value="Genomic_DNA"/>
</dbReference>
<feature type="domain" description="WYL" evidence="1">
    <location>
        <begin position="125"/>
        <end position="187"/>
    </location>
</feature>
<evidence type="ECO:0000313" key="3">
    <source>
        <dbReference type="EMBL" id="RGM12327.1"/>
    </source>
</evidence>
<evidence type="ECO:0000259" key="1">
    <source>
        <dbReference type="Pfam" id="PF13280"/>
    </source>
</evidence>
<reference evidence="3 4" key="1">
    <citation type="submission" date="2018-08" db="EMBL/GenBank/DDBJ databases">
        <title>A genome reference for cultivated species of the human gut microbiota.</title>
        <authorList>
            <person name="Zou Y."/>
            <person name="Xue W."/>
            <person name="Luo G."/>
        </authorList>
    </citation>
    <scope>NUCLEOTIDE SEQUENCE [LARGE SCALE GENOMIC DNA]</scope>
    <source>
        <strain evidence="3 4">TF03-6</strain>
    </source>
</reference>
<feature type="domain" description="WCX" evidence="2">
    <location>
        <begin position="226"/>
        <end position="297"/>
    </location>
</feature>
<dbReference type="InterPro" id="IPR051534">
    <property type="entry name" value="CBASS_pafABC_assoc_protein"/>
</dbReference>
<dbReference type="PANTHER" id="PTHR34580">
    <property type="match status" value="1"/>
</dbReference>
<name>A0A3E4UM29_BACSE</name>
<proteinExistence type="predicted"/>
<dbReference type="RefSeq" id="WP_117742039.1">
    <property type="nucleotide sequence ID" value="NZ_QSSV01000015.1"/>
</dbReference>
<evidence type="ECO:0000259" key="2">
    <source>
        <dbReference type="Pfam" id="PF25583"/>
    </source>
</evidence>
<dbReference type="InterPro" id="IPR057727">
    <property type="entry name" value="WCX_dom"/>
</dbReference>
<evidence type="ECO:0000313" key="4">
    <source>
        <dbReference type="Proteomes" id="UP000261223"/>
    </source>
</evidence>
<dbReference type="PANTHER" id="PTHR34580:SF9">
    <property type="entry name" value="SLL5097 PROTEIN"/>
    <property type="match status" value="1"/>
</dbReference>
<dbReference type="Proteomes" id="UP000261223">
    <property type="component" value="Unassembled WGS sequence"/>
</dbReference>
<dbReference type="Pfam" id="PF25583">
    <property type="entry name" value="WCX"/>
    <property type="match status" value="1"/>
</dbReference>
<protein>
    <submittedName>
        <fullName evidence="3">WYL domain-containing protein</fullName>
    </submittedName>
</protein>
<sequence>MPTKNTIRRHYLIIRRILRNDYPSKHILLEYMKQYDVEVGERTFQRDLAEIRSNFDIEIIYDEKKNGYFAQTDSTLELDKLLYFIGLAESSDIALSTMRDKNRLLQYLAVSPDPRAKGVEHIGWLLKAIQNQMVVRFSHYNYQSGETKDYTVCPYLLKEFEGMWYLFAFVDKLKSFRTFGLDRIHNLITTDDVFQREPALEETAKRFDDVYGLVYEPDNNPTAPIEEVRLKVSPSMLPYLHSLPIHSSQVIEGDVITLHLIINPELENRIMGYGEHIEVLSPLSLRESIKNRIQKMLSNYK</sequence>
<dbReference type="Pfam" id="PF13280">
    <property type="entry name" value="WYL"/>
    <property type="match status" value="1"/>
</dbReference>
<comment type="caution">
    <text evidence="3">The sequence shown here is derived from an EMBL/GenBank/DDBJ whole genome shotgun (WGS) entry which is preliminary data.</text>
</comment>
<accession>A0A3E4UM29</accession>
<organism evidence="3 4">
    <name type="scientific">Bacteroides stercoris</name>
    <dbReference type="NCBI Taxonomy" id="46506"/>
    <lineage>
        <taxon>Bacteria</taxon>
        <taxon>Pseudomonadati</taxon>
        <taxon>Bacteroidota</taxon>
        <taxon>Bacteroidia</taxon>
        <taxon>Bacteroidales</taxon>
        <taxon>Bacteroidaceae</taxon>
        <taxon>Bacteroides</taxon>
    </lineage>
</organism>
<gene>
    <name evidence="3" type="ORF">DXC34_11840</name>
</gene>
<dbReference type="InterPro" id="IPR026881">
    <property type="entry name" value="WYL_dom"/>
</dbReference>
<dbReference type="PROSITE" id="PS52050">
    <property type="entry name" value="WYL"/>
    <property type="match status" value="1"/>
</dbReference>